<proteinExistence type="predicted"/>
<accession>A0A9N8VRQ6</accession>
<name>A0A9N8VRQ6_9GLOM</name>
<dbReference type="EMBL" id="CAJVPS010000153">
    <property type="protein sequence ID" value="CAG8458627.1"/>
    <property type="molecule type" value="Genomic_DNA"/>
</dbReference>
<organism evidence="2 3">
    <name type="scientific">Ambispora leptoticha</name>
    <dbReference type="NCBI Taxonomy" id="144679"/>
    <lineage>
        <taxon>Eukaryota</taxon>
        <taxon>Fungi</taxon>
        <taxon>Fungi incertae sedis</taxon>
        <taxon>Mucoromycota</taxon>
        <taxon>Glomeromycotina</taxon>
        <taxon>Glomeromycetes</taxon>
        <taxon>Archaeosporales</taxon>
        <taxon>Ambisporaceae</taxon>
        <taxon>Ambispora</taxon>
    </lineage>
</organism>
<dbReference type="OrthoDB" id="2437881at2759"/>
<reference evidence="2" key="1">
    <citation type="submission" date="2021-06" db="EMBL/GenBank/DDBJ databases">
        <authorList>
            <person name="Kallberg Y."/>
            <person name="Tangrot J."/>
            <person name="Rosling A."/>
        </authorList>
    </citation>
    <scope>NUCLEOTIDE SEQUENCE</scope>
    <source>
        <strain evidence="2">FL130A</strain>
    </source>
</reference>
<sequence>MPPKKHRLSGFIEILNEYSNTCNRYAICLLCIEAKGREEALKDKFTNTQRYCRNHLKECPHFIQKYNKEERQRILYDDEYDFSITTTSKSNKKQHVTPAEQAIKVVIFFHQSEFWHGKLLDKQAAAYNGKFVALQLELIISPYCATLNKLQTDGARLHEKSWKQSLLFLPFVLHPDFHISKFNKSCNWLTWVHFGKWVKYYYSTWFKQQPTCILTELEAYRYEKYPFDVETFNKFKDSLSYWNHINDVEKQTTQIRNSNIAIRPIYNNTQQSSITDNLSNTLSDKDTESNSDESTNFNHEESDGNIISINDWKSMVKYWLELVENESFEDDQDLLEPLNEVNTEGNNDFMNTLKQVQEGLHPADDDNAK</sequence>
<dbReference type="Proteomes" id="UP000789508">
    <property type="component" value="Unassembled WGS sequence"/>
</dbReference>
<dbReference type="AlphaFoldDB" id="A0A9N8VRQ6"/>
<comment type="caution">
    <text evidence="2">The sequence shown here is derived from an EMBL/GenBank/DDBJ whole genome shotgun (WGS) entry which is preliminary data.</text>
</comment>
<keyword evidence="3" id="KW-1185">Reference proteome</keyword>
<evidence type="ECO:0000256" key="1">
    <source>
        <dbReference type="SAM" id="MobiDB-lite"/>
    </source>
</evidence>
<gene>
    <name evidence="2" type="ORF">ALEPTO_LOCUS1413</name>
</gene>
<evidence type="ECO:0000313" key="3">
    <source>
        <dbReference type="Proteomes" id="UP000789508"/>
    </source>
</evidence>
<evidence type="ECO:0000313" key="2">
    <source>
        <dbReference type="EMBL" id="CAG8458627.1"/>
    </source>
</evidence>
<protein>
    <submittedName>
        <fullName evidence="2">1819_t:CDS:1</fullName>
    </submittedName>
</protein>
<feature type="region of interest" description="Disordered" evidence="1">
    <location>
        <begin position="274"/>
        <end position="302"/>
    </location>
</feature>